<sequence>MLRVVDHGARTWRHEISRYQWAVLVATTMGWALDGFDSSLFTQVAGPATTDLLGHASSFYSGVAVTVFLFGWAVGAVAFGALADYVGRVRVLMIGVLTYSVFTALATLSGEFWQFAVLRFVAGIGSGVELPIGAALVAEAWNNRHRAKASGIMMSGLAIGSFLAAIVYNFVGGFGWRITLAFGIVPALLVLFIRSHVHEPDSTAQVKAARAVRKQERAAGAHKIAADRFVLTQLFTPPMLRRTLPCTIICIGALFAFWGVTTWTPQIVRVVVGEHGVTGNAAVSYVSWAVAMLNLGGLLGYASWGFIADKIGRKPTFAMSLVIGIVAVGVLYPFGTTFTTYMWLLPFVGFGVFGVLSGSAVFFPELFGASVRASALAVTNSIGRLFTAAGPLLAGVIATQWFHGSLALATTAVSGLIVISFIGLAFTPETHGRFLYNDDPTTSVDGRVAANIVNEGIRP</sequence>
<feature type="transmembrane region" description="Helical" evidence="5">
    <location>
        <begin position="316"/>
        <end position="335"/>
    </location>
</feature>
<dbReference type="PANTHER" id="PTHR23508:SF10">
    <property type="entry name" value="CARBOXYLIC ACID TRANSPORTER PROTEIN HOMOLOG"/>
    <property type="match status" value="1"/>
</dbReference>
<evidence type="ECO:0000256" key="2">
    <source>
        <dbReference type="ARBA" id="ARBA00022692"/>
    </source>
</evidence>
<accession>A0ABX1RCN9</accession>
<evidence type="ECO:0000256" key="5">
    <source>
        <dbReference type="SAM" id="Phobius"/>
    </source>
</evidence>
<gene>
    <name evidence="7" type="ORF">HF577_13780</name>
</gene>
<dbReference type="InterPro" id="IPR011701">
    <property type="entry name" value="MFS"/>
</dbReference>
<feature type="transmembrane region" description="Helical" evidence="5">
    <location>
        <begin position="341"/>
        <end position="363"/>
    </location>
</feature>
<reference evidence="7 8" key="1">
    <citation type="submission" date="2020-04" db="EMBL/GenBank/DDBJ databases">
        <authorList>
            <person name="Klaysubun C."/>
            <person name="Duangmal K."/>
            <person name="Lipun K."/>
        </authorList>
    </citation>
    <scope>NUCLEOTIDE SEQUENCE [LARGE SCALE GENOMIC DNA]</scope>
    <source>
        <strain evidence="7 8">JCM 11839</strain>
    </source>
</reference>
<dbReference type="InterPro" id="IPR020846">
    <property type="entry name" value="MFS_dom"/>
</dbReference>
<evidence type="ECO:0000256" key="4">
    <source>
        <dbReference type="ARBA" id="ARBA00023136"/>
    </source>
</evidence>
<evidence type="ECO:0000256" key="3">
    <source>
        <dbReference type="ARBA" id="ARBA00022989"/>
    </source>
</evidence>
<evidence type="ECO:0000313" key="7">
    <source>
        <dbReference type="EMBL" id="NMH78150.1"/>
    </source>
</evidence>
<name>A0ABX1RCN9_9PSEU</name>
<feature type="transmembrane region" description="Helical" evidence="5">
    <location>
        <begin position="149"/>
        <end position="168"/>
    </location>
</feature>
<proteinExistence type="predicted"/>
<feature type="transmembrane region" description="Helical" evidence="5">
    <location>
        <begin position="375"/>
        <end position="398"/>
    </location>
</feature>
<evidence type="ECO:0000259" key="6">
    <source>
        <dbReference type="PROSITE" id="PS50850"/>
    </source>
</evidence>
<feature type="transmembrane region" description="Helical" evidence="5">
    <location>
        <begin position="285"/>
        <end position="304"/>
    </location>
</feature>
<dbReference type="Proteomes" id="UP001296706">
    <property type="component" value="Unassembled WGS sequence"/>
</dbReference>
<evidence type="ECO:0000313" key="8">
    <source>
        <dbReference type="Proteomes" id="UP001296706"/>
    </source>
</evidence>
<feature type="transmembrane region" description="Helical" evidence="5">
    <location>
        <begin position="116"/>
        <end position="137"/>
    </location>
</feature>
<comment type="subcellular location">
    <subcellularLocation>
        <location evidence="1">Cell membrane</location>
        <topology evidence="1">Multi-pass membrane protein</topology>
    </subcellularLocation>
</comment>
<feature type="domain" description="Major facilitator superfamily (MFS) profile" evidence="6">
    <location>
        <begin position="23"/>
        <end position="431"/>
    </location>
</feature>
<dbReference type="RefSeq" id="WP_169396223.1">
    <property type="nucleotide sequence ID" value="NZ_BAAAJH010000001.1"/>
</dbReference>
<dbReference type="InterPro" id="IPR036259">
    <property type="entry name" value="MFS_trans_sf"/>
</dbReference>
<keyword evidence="2 5" id="KW-0812">Transmembrane</keyword>
<feature type="transmembrane region" description="Helical" evidence="5">
    <location>
        <begin position="59"/>
        <end position="82"/>
    </location>
</feature>
<organism evidence="7 8">
    <name type="scientific">Pseudonocardia xinjiangensis</name>
    <dbReference type="NCBI Taxonomy" id="75289"/>
    <lineage>
        <taxon>Bacteria</taxon>
        <taxon>Bacillati</taxon>
        <taxon>Actinomycetota</taxon>
        <taxon>Actinomycetes</taxon>
        <taxon>Pseudonocardiales</taxon>
        <taxon>Pseudonocardiaceae</taxon>
        <taxon>Pseudonocardia</taxon>
    </lineage>
</organism>
<feature type="transmembrane region" description="Helical" evidence="5">
    <location>
        <begin position="21"/>
        <end position="39"/>
    </location>
</feature>
<protein>
    <submittedName>
        <fullName evidence="7">MFS transporter</fullName>
    </submittedName>
</protein>
<keyword evidence="3 5" id="KW-1133">Transmembrane helix</keyword>
<dbReference type="EMBL" id="JAAXKY010000037">
    <property type="protein sequence ID" value="NMH78150.1"/>
    <property type="molecule type" value="Genomic_DNA"/>
</dbReference>
<keyword evidence="8" id="KW-1185">Reference proteome</keyword>
<dbReference type="InterPro" id="IPR005829">
    <property type="entry name" value="Sugar_transporter_CS"/>
</dbReference>
<dbReference type="PROSITE" id="PS50850">
    <property type="entry name" value="MFS"/>
    <property type="match status" value="1"/>
</dbReference>
<feature type="transmembrane region" description="Helical" evidence="5">
    <location>
        <begin position="244"/>
        <end position="265"/>
    </location>
</feature>
<evidence type="ECO:0000256" key="1">
    <source>
        <dbReference type="ARBA" id="ARBA00004651"/>
    </source>
</evidence>
<keyword evidence="4 5" id="KW-0472">Membrane</keyword>
<feature type="transmembrane region" description="Helical" evidence="5">
    <location>
        <begin position="404"/>
        <end position="426"/>
    </location>
</feature>
<feature type="transmembrane region" description="Helical" evidence="5">
    <location>
        <begin position="89"/>
        <end position="110"/>
    </location>
</feature>
<dbReference type="Pfam" id="PF07690">
    <property type="entry name" value="MFS_1"/>
    <property type="match status" value="2"/>
</dbReference>
<dbReference type="Gene3D" id="1.20.1250.20">
    <property type="entry name" value="MFS general substrate transporter like domains"/>
    <property type="match status" value="2"/>
</dbReference>
<dbReference type="SUPFAM" id="SSF103473">
    <property type="entry name" value="MFS general substrate transporter"/>
    <property type="match status" value="1"/>
</dbReference>
<dbReference type="PANTHER" id="PTHR23508">
    <property type="entry name" value="CARBOXYLIC ACID TRANSPORTER PROTEIN HOMOLOG"/>
    <property type="match status" value="1"/>
</dbReference>
<dbReference type="PROSITE" id="PS00217">
    <property type="entry name" value="SUGAR_TRANSPORT_2"/>
    <property type="match status" value="1"/>
</dbReference>
<comment type="caution">
    <text evidence="7">The sequence shown here is derived from an EMBL/GenBank/DDBJ whole genome shotgun (WGS) entry which is preliminary data.</text>
</comment>
<feature type="transmembrane region" description="Helical" evidence="5">
    <location>
        <begin position="174"/>
        <end position="193"/>
    </location>
</feature>